<evidence type="ECO:0000256" key="2">
    <source>
        <dbReference type="ARBA" id="ARBA00022723"/>
    </source>
</evidence>
<dbReference type="CDD" id="cd07324">
    <property type="entry name" value="M48C_Oma1-like"/>
    <property type="match status" value="1"/>
</dbReference>
<evidence type="ECO:0000259" key="8">
    <source>
        <dbReference type="Pfam" id="PF01435"/>
    </source>
</evidence>
<feature type="transmembrane region" description="Helical" evidence="7">
    <location>
        <begin position="159"/>
        <end position="179"/>
    </location>
</feature>
<reference evidence="9 10" key="1">
    <citation type="submission" date="2020-08" db="EMBL/GenBank/DDBJ databases">
        <title>Genomic Encyclopedia of Type Strains, Phase IV (KMG-IV): sequencing the most valuable type-strain genomes for metagenomic binning, comparative biology and taxonomic classification.</title>
        <authorList>
            <person name="Goeker M."/>
        </authorList>
    </citation>
    <scope>NUCLEOTIDE SEQUENCE [LARGE SCALE GENOMIC DNA]</scope>
    <source>
        <strain evidence="9 10">DSM 24194</strain>
    </source>
</reference>
<dbReference type="InterPro" id="IPR006311">
    <property type="entry name" value="TAT_signal"/>
</dbReference>
<dbReference type="EMBL" id="JACICF010000001">
    <property type="protein sequence ID" value="MBB3763561.1"/>
    <property type="molecule type" value="Genomic_DNA"/>
</dbReference>
<dbReference type="GO" id="GO:0016020">
    <property type="term" value="C:membrane"/>
    <property type="evidence" value="ECO:0007669"/>
    <property type="project" value="TreeGrafter"/>
</dbReference>
<dbReference type="GO" id="GO:0051603">
    <property type="term" value="P:proteolysis involved in protein catabolic process"/>
    <property type="evidence" value="ECO:0007669"/>
    <property type="project" value="TreeGrafter"/>
</dbReference>
<keyword evidence="1 6" id="KW-0645">Protease</keyword>
<keyword evidence="7" id="KW-0812">Transmembrane</keyword>
<evidence type="ECO:0000256" key="6">
    <source>
        <dbReference type="RuleBase" id="RU003983"/>
    </source>
</evidence>
<keyword evidence="10" id="KW-1185">Reference proteome</keyword>
<dbReference type="Proteomes" id="UP000578569">
    <property type="component" value="Unassembled WGS sequence"/>
</dbReference>
<dbReference type="GO" id="GO:0046872">
    <property type="term" value="F:metal ion binding"/>
    <property type="evidence" value="ECO:0007669"/>
    <property type="project" value="UniProtKB-KW"/>
</dbReference>
<dbReference type="RefSeq" id="WP_183932895.1">
    <property type="nucleotide sequence ID" value="NZ_JACICF010000001.1"/>
</dbReference>
<evidence type="ECO:0000256" key="1">
    <source>
        <dbReference type="ARBA" id="ARBA00022670"/>
    </source>
</evidence>
<comment type="similarity">
    <text evidence="6">Belongs to the peptidase M48 family.</text>
</comment>
<dbReference type="InterPro" id="IPR011990">
    <property type="entry name" value="TPR-like_helical_dom_sf"/>
</dbReference>
<keyword evidence="5 6" id="KW-0482">Metalloprotease</keyword>
<keyword evidence="3 6" id="KW-0378">Hydrolase</keyword>
<feature type="domain" description="Peptidase M48" evidence="8">
    <location>
        <begin position="72"/>
        <end position="265"/>
    </location>
</feature>
<dbReference type="Pfam" id="PF01435">
    <property type="entry name" value="Peptidase_M48"/>
    <property type="match status" value="1"/>
</dbReference>
<keyword evidence="4 6" id="KW-0862">Zinc</keyword>
<feature type="transmembrane region" description="Helical" evidence="7">
    <location>
        <begin position="104"/>
        <end position="122"/>
    </location>
</feature>
<evidence type="ECO:0000256" key="7">
    <source>
        <dbReference type="SAM" id="Phobius"/>
    </source>
</evidence>
<dbReference type="PANTHER" id="PTHR22726">
    <property type="entry name" value="METALLOENDOPEPTIDASE OMA1"/>
    <property type="match status" value="1"/>
</dbReference>
<dbReference type="InterPro" id="IPR051156">
    <property type="entry name" value="Mito/Outer_Membr_Metalloprot"/>
</dbReference>
<dbReference type="PANTHER" id="PTHR22726:SF1">
    <property type="entry name" value="METALLOENDOPEPTIDASE OMA1, MITOCHONDRIAL"/>
    <property type="match status" value="1"/>
</dbReference>
<comment type="caution">
    <text evidence="9">The sequence shown here is derived from an EMBL/GenBank/DDBJ whole genome shotgun (WGS) entry which is preliminary data.</text>
</comment>
<name>A0A839YTG1_9SPHN</name>
<evidence type="ECO:0000313" key="10">
    <source>
        <dbReference type="Proteomes" id="UP000578569"/>
    </source>
</evidence>
<comment type="cofactor">
    <cofactor evidence="6">
        <name>Zn(2+)</name>
        <dbReference type="ChEBI" id="CHEBI:29105"/>
    </cofactor>
    <text evidence="6">Binds 1 zinc ion per subunit.</text>
</comment>
<proteinExistence type="inferred from homology"/>
<accession>A0A839YTG1</accession>
<dbReference type="AlphaFoldDB" id="A0A839YTG1"/>
<dbReference type="PROSITE" id="PS51318">
    <property type="entry name" value="TAT"/>
    <property type="match status" value="1"/>
</dbReference>
<evidence type="ECO:0000313" key="9">
    <source>
        <dbReference type="EMBL" id="MBB3763561.1"/>
    </source>
</evidence>
<keyword evidence="7" id="KW-0472">Membrane</keyword>
<protein>
    <submittedName>
        <fullName evidence="9">Putative Zn-dependent protease</fullName>
    </submittedName>
</protein>
<dbReference type="InterPro" id="IPR001915">
    <property type="entry name" value="Peptidase_M48"/>
</dbReference>
<organism evidence="9 10">
    <name type="scientific">Sphingomicrobium lutaoense</name>
    <dbReference type="NCBI Taxonomy" id="515949"/>
    <lineage>
        <taxon>Bacteria</taxon>
        <taxon>Pseudomonadati</taxon>
        <taxon>Pseudomonadota</taxon>
        <taxon>Alphaproteobacteria</taxon>
        <taxon>Sphingomonadales</taxon>
        <taxon>Sphingomonadaceae</taxon>
        <taxon>Sphingomicrobium</taxon>
    </lineage>
</organism>
<evidence type="ECO:0000256" key="4">
    <source>
        <dbReference type="ARBA" id="ARBA00022833"/>
    </source>
</evidence>
<gene>
    <name evidence="9" type="ORF">FHS50_000584</name>
</gene>
<dbReference type="Gene3D" id="3.30.2010.10">
    <property type="entry name" value="Metalloproteases ('zincins'), catalytic domain"/>
    <property type="match status" value="1"/>
</dbReference>
<dbReference type="SUPFAM" id="SSF48452">
    <property type="entry name" value="TPR-like"/>
    <property type="match status" value="1"/>
</dbReference>
<dbReference type="Gene3D" id="1.25.40.10">
    <property type="entry name" value="Tetratricopeptide repeat domain"/>
    <property type="match status" value="1"/>
</dbReference>
<evidence type="ECO:0000256" key="3">
    <source>
        <dbReference type="ARBA" id="ARBA00022801"/>
    </source>
</evidence>
<evidence type="ECO:0000256" key="5">
    <source>
        <dbReference type="ARBA" id="ARBA00023049"/>
    </source>
</evidence>
<keyword evidence="2" id="KW-0479">Metal-binding</keyword>
<sequence>MILDRRQMLMGSGALGAAALVTGSAQARVLPRDMEPLIGPGYRPTDLDERSMWEEMERVEEEIAGSNLLVDDPDLNAYLRGLIAKVGGPAAGDMRIYLARIPEFNAMMFPTGFTVFFSGLLLRMKNEAQLAGVIAHESAHFLRKHQIRQWRSVKRKSDIFALLAMGAGAVGGVTGTYMGDLMQLGRFATIMSILSYSRELEAEADAMGARLLAEAGYDPMVMPETWQQLIAELDQSAHYRGRNRERRFAMFGTHPSPERRMKDLTVSAKELRIEGRDYARGREQYDAALGEARRWMLEDQVKLNDPGASQYVVETLAEDGWNGQLRFSEAEIWRLRGRPGDFQRAARGYATATLYPDVPPEAWRWHGIALHREGRNVEAADALRRYLMLAPDAPDAEMIRAMAGGME</sequence>
<dbReference type="GO" id="GO:0004222">
    <property type="term" value="F:metalloendopeptidase activity"/>
    <property type="evidence" value="ECO:0007669"/>
    <property type="project" value="InterPro"/>
</dbReference>
<keyword evidence="7" id="KW-1133">Transmembrane helix</keyword>